<comment type="similarity">
    <text evidence="8">Belongs to the cytochrome b5 family.</text>
</comment>
<dbReference type="PANTHER" id="PTHR21281">
    <property type="entry name" value="CYTOCHROME B5 DOMAIN-CONTAINING PROTEIN 1"/>
    <property type="match status" value="1"/>
</dbReference>
<reference evidence="12" key="2">
    <citation type="submission" date="2025-09" db="UniProtKB">
        <authorList>
            <consortium name="Ensembl"/>
        </authorList>
    </citation>
    <scope>IDENTIFICATION</scope>
</reference>
<keyword evidence="3" id="KW-0349">Heme</keyword>
<keyword evidence="13" id="KW-1185">Reference proteome</keyword>
<evidence type="ECO:0000256" key="1">
    <source>
        <dbReference type="ARBA" id="ARBA00004430"/>
    </source>
</evidence>
<reference evidence="12" key="1">
    <citation type="submission" date="2025-08" db="UniProtKB">
        <authorList>
            <consortium name="Ensembl"/>
        </authorList>
    </citation>
    <scope>IDENTIFICATION</scope>
</reference>
<dbReference type="Gene3D" id="3.10.120.10">
    <property type="entry name" value="Cytochrome b5-like heme/steroid binding domain"/>
    <property type="match status" value="1"/>
</dbReference>
<dbReference type="GO" id="GO:0005930">
    <property type="term" value="C:axoneme"/>
    <property type="evidence" value="ECO:0007669"/>
    <property type="project" value="UniProtKB-SubCell"/>
</dbReference>
<evidence type="ECO:0000256" key="7">
    <source>
        <dbReference type="ARBA" id="ARBA00023273"/>
    </source>
</evidence>
<dbReference type="InterPro" id="IPR001199">
    <property type="entry name" value="Cyt_B5-like_heme/steroid-bd"/>
</dbReference>
<comment type="function">
    <text evidence="10">Radial spoke stalk protein that binds heme under oxidizing conditions. Required for the coordinated beating of multiple cilia maybe by functioning in a redox signaling pathway.</text>
</comment>
<evidence type="ECO:0000256" key="10">
    <source>
        <dbReference type="ARBA" id="ARBA00046139"/>
    </source>
</evidence>
<dbReference type="OMA" id="DLTHFFH"/>
<keyword evidence="5" id="KW-0408">Iron</keyword>
<dbReference type="STRING" id="94237.ENSMMOP00000014545"/>
<dbReference type="PANTHER" id="PTHR21281:SF0">
    <property type="entry name" value="CYTOCHROME B5 DOMAIN-CONTAINING PROTEIN 1"/>
    <property type="match status" value="1"/>
</dbReference>
<dbReference type="SUPFAM" id="SSF55856">
    <property type="entry name" value="Cytochrome b5-like heme/steroid binding domain"/>
    <property type="match status" value="1"/>
</dbReference>
<evidence type="ECO:0000313" key="12">
    <source>
        <dbReference type="Ensembl" id="ENSMMOP00000014545.1"/>
    </source>
</evidence>
<evidence type="ECO:0000256" key="4">
    <source>
        <dbReference type="ARBA" id="ARBA00022723"/>
    </source>
</evidence>
<evidence type="ECO:0000256" key="5">
    <source>
        <dbReference type="ARBA" id="ARBA00023004"/>
    </source>
</evidence>
<dbReference type="Pfam" id="PF00173">
    <property type="entry name" value="Cyt-b5"/>
    <property type="match status" value="1"/>
</dbReference>
<protein>
    <recommendedName>
        <fullName evidence="9">Cytochrome b5 domain-containing protein 1</fullName>
    </recommendedName>
</protein>
<dbReference type="GO" id="GO:0003341">
    <property type="term" value="P:cilium movement"/>
    <property type="evidence" value="ECO:0007669"/>
    <property type="project" value="TreeGrafter"/>
</dbReference>
<dbReference type="AlphaFoldDB" id="A0A3Q4B8Y8"/>
<dbReference type="SMART" id="SM01117">
    <property type="entry name" value="Cyt-b5"/>
    <property type="match status" value="1"/>
</dbReference>
<proteinExistence type="inferred from homology"/>
<name>A0A3Q4B8Y8_MOLML</name>
<keyword evidence="2" id="KW-0963">Cytoplasm</keyword>
<feature type="domain" description="Cytochrome b5 heme-binding" evidence="11">
    <location>
        <begin position="4"/>
        <end position="119"/>
    </location>
</feature>
<evidence type="ECO:0000256" key="9">
    <source>
        <dbReference type="ARBA" id="ARBA00040649"/>
    </source>
</evidence>
<evidence type="ECO:0000259" key="11">
    <source>
        <dbReference type="PROSITE" id="PS50255"/>
    </source>
</evidence>
<dbReference type="GO" id="GO:0046872">
    <property type="term" value="F:metal ion binding"/>
    <property type="evidence" value="ECO:0007669"/>
    <property type="project" value="UniProtKB-KW"/>
</dbReference>
<evidence type="ECO:0000313" key="13">
    <source>
        <dbReference type="Proteomes" id="UP000261620"/>
    </source>
</evidence>
<dbReference type="PROSITE" id="PS50255">
    <property type="entry name" value="CYTOCHROME_B5_2"/>
    <property type="match status" value="1"/>
</dbReference>
<evidence type="ECO:0000256" key="3">
    <source>
        <dbReference type="ARBA" id="ARBA00022617"/>
    </source>
</evidence>
<dbReference type="InterPro" id="IPR052320">
    <property type="entry name" value="Cytochrome_b5_domain"/>
</dbReference>
<keyword evidence="7" id="KW-0966">Cell projection</keyword>
<comment type="subcellular location">
    <subcellularLocation>
        <location evidence="1">Cytoplasm</location>
        <location evidence="1">Cytoskeleton</location>
        <location evidence="1">Cilium axoneme</location>
    </subcellularLocation>
</comment>
<evidence type="ECO:0000256" key="8">
    <source>
        <dbReference type="ARBA" id="ARBA00038168"/>
    </source>
</evidence>
<keyword evidence="6" id="KW-0206">Cytoskeleton</keyword>
<dbReference type="Ensembl" id="ENSMMOT00000014780.1">
    <property type="protein sequence ID" value="ENSMMOP00000014545.1"/>
    <property type="gene ID" value="ENSMMOG00000011125.1"/>
</dbReference>
<sequence length="215" mass="24639">MDRPRFFTPAEVAAHNTAADLWVSFLGKVCDLTPLTSLHQGDALLAPILESAGEDISSWFDHETKDVLRFVDPLTHCTRYYTPMGRFVHVPPAGPRSDWASDIGEPWWRDARYKVGQLSAKTRWIRLINTLTSQEQRLEVCSEETLAEILQRFLRYNAHARSYTWKHNDADLDMSKTLSENNIPDVNGELLRLRLDPEDFAPAIMLHFNDDLTEG</sequence>
<organism evidence="12 13">
    <name type="scientific">Mola mola</name>
    <name type="common">Ocean sunfish</name>
    <name type="synonym">Tetraodon mola</name>
    <dbReference type="NCBI Taxonomy" id="94237"/>
    <lineage>
        <taxon>Eukaryota</taxon>
        <taxon>Metazoa</taxon>
        <taxon>Chordata</taxon>
        <taxon>Craniata</taxon>
        <taxon>Vertebrata</taxon>
        <taxon>Euteleostomi</taxon>
        <taxon>Actinopterygii</taxon>
        <taxon>Neopterygii</taxon>
        <taxon>Teleostei</taxon>
        <taxon>Neoteleostei</taxon>
        <taxon>Acanthomorphata</taxon>
        <taxon>Eupercaria</taxon>
        <taxon>Tetraodontiformes</taxon>
        <taxon>Molidae</taxon>
        <taxon>Mola</taxon>
    </lineage>
</organism>
<dbReference type="Proteomes" id="UP000261620">
    <property type="component" value="Unplaced"/>
</dbReference>
<evidence type="ECO:0000256" key="2">
    <source>
        <dbReference type="ARBA" id="ARBA00022490"/>
    </source>
</evidence>
<keyword evidence="4" id="KW-0479">Metal-binding</keyword>
<accession>A0A3Q4B8Y8</accession>
<evidence type="ECO:0000256" key="6">
    <source>
        <dbReference type="ARBA" id="ARBA00023212"/>
    </source>
</evidence>
<dbReference type="InterPro" id="IPR036400">
    <property type="entry name" value="Cyt_B5-like_heme/steroid_sf"/>
</dbReference>